<gene>
    <name evidence="3" type="ORF">Raf01_41260</name>
</gene>
<dbReference type="PANTHER" id="PTHR43252:SF6">
    <property type="entry name" value="NEGATIVE TRANSCRIPTION REGULATOR PADR"/>
    <property type="match status" value="1"/>
</dbReference>
<dbReference type="InterPro" id="IPR036388">
    <property type="entry name" value="WH-like_DNA-bd_sf"/>
</dbReference>
<dbReference type="RefSeq" id="WP_203919571.1">
    <property type="nucleotide sequence ID" value="NZ_BONZ01000039.1"/>
</dbReference>
<protein>
    <submittedName>
        <fullName evidence="3">Transcriptional regulator</fullName>
    </submittedName>
</protein>
<dbReference type="AlphaFoldDB" id="A0A8J3VRB6"/>
<dbReference type="SUPFAM" id="SSF46785">
    <property type="entry name" value="Winged helix' DNA-binding domain"/>
    <property type="match status" value="1"/>
</dbReference>
<accession>A0A8J3VRB6</accession>
<evidence type="ECO:0000259" key="2">
    <source>
        <dbReference type="Pfam" id="PF10400"/>
    </source>
</evidence>
<evidence type="ECO:0000313" key="4">
    <source>
        <dbReference type="Proteomes" id="UP000642748"/>
    </source>
</evidence>
<dbReference type="InterPro" id="IPR018309">
    <property type="entry name" value="Tscrpt_reg_PadR_C"/>
</dbReference>
<organism evidence="3 4">
    <name type="scientific">Rugosimonospora africana</name>
    <dbReference type="NCBI Taxonomy" id="556532"/>
    <lineage>
        <taxon>Bacteria</taxon>
        <taxon>Bacillati</taxon>
        <taxon>Actinomycetota</taxon>
        <taxon>Actinomycetes</taxon>
        <taxon>Micromonosporales</taxon>
        <taxon>Micromonosporaceae</taxon>
        <taxon>Rugosimonospora</taxon>
    </lineage>
</organism>
<comment type="caution">
    <text evidence="3">The sequence shown here is derived from an EMBL/GenBank/DDBJ whole genome shotgun (WGS) entry which is preliminary data.</text>
</comment>
<dbReference type="PANTHER" id="PTHR43252">
    <property type="entry name" value="TRANSCRIPTIONAL REGULATOR YQJI"/>
    <property type="match status" value="1"/>
</dbReference>
<reference evidence="3" key="1">
    <citation type="submission" date="2021-01" db="EMBL/GenBank/DDBJ databases">
        <title>Whole genome shotgun sequence of Rugosimonospora africana NBRC 104875.</title>
        <authorList>
            <person name="Komaki H."/>
            <person name="Tamura T."/>
        </authorList>
    </citation>
    <scope>NUCLEOTIDE SEQUENCE</scope>
    <source>
        <strain evidence="3">NBRC 104875</strain>
    </source>
</reference>
<dbReference type="InterPro" id="IPR036390">
    <property type="entry name" value="WH_DNA-bd_sf"/>
</dbReference>
<keyword evidence="4" id="KW-1185">Reference proteome</keyword>
<dbReference type="Gene3D" id="1.10.10.10">
    <property type="entry name" value="Winged helix-like DNA-binding domain superfamily/Winged helix DNA-binding domain"/>
    <property type="match status" value="1"/>
</dbReference>
<dbReference type="InterPro" id="IPR005149">
    <property type="entry name" value="Tscrpt_reg_PadR_N"/>
</dbReference>
<evidence type="ECO:0000259" key="1">
    <source>
        <dbReference type="Pfam" id="PF03551"/>
    </source>
</evidence>
<sequence>MSVRHALLALLTEGPKYGLQLREEFVARTGEVWPLNVGQVYTTLQRLERDGLVESDDAAEPGPQKGFRITTDGEQELSGWLRTPPDLTSPPRDELVIKVLVALRVPGTNVHEVIQVHRRYLVELMQQWTRLKEDEADFDLGLALVVDAELFRLDSVIRWLDAADGRLKRAAAEPATPDPAATPRIRLKVGVRR</sequence>
<name>A0A8J3VRB6_9ACTN</name>
<dbReference type="EMBL" id="BONZ01000039">
    <property type="protein sequence ID" value="GIH15954.1"/>
    <property type="molecule type" value="Genomic_DNA"/>
</dbReference>
<dbReference type="Proteomes" id="UP000642748">
    <property type="component" value="Unassembled WGS sequence"/>
</dbReference>
<feature type="domain" description="Transcription regulator PadR N-terminal" evidence="1">
    <location>
        <begin position="7"/>
        <end position="77"/>
    </location>
</feature>
<proteinExistence type="predicted"/>
<dbReference type="Pfam" id="PF03551">
    <property type="entry name" value="PadR"/>
    <property type="match status" value="1"/>
</dbReference>
<evidence type="ECO:0000313" key="3">
    <source>
        <dbReference type="EMBL" id="GIH15954.1"/>
    </source>
</evidence>
<dbReference type="Pfam" id="PF10400">
    <property type="entry name" value="Vir_act_alpha_C"/>
    <property type="match status" value="1"/>
</dbReference>
<feature type="domain" description="Transcription regulator PadR C-terminal" evidence="2">
    <location>
        <begin position="92"/>
        <end position="167"/>
    </location>
</feature>